<keyword evidence="2" id="KW-0012">Acyltransferase</keyword>
<dbReference type="InterPro" id="IPR050832">
    <property type="entry name" value="Bact_Acetyltransf"/>
</dbReference>
<dbReference type="SUPFAM" id="SSF55729">
    <property type="entry name" value="Acyl-CoA N-acyltransferases (Nat)"/>
    <property type="match status" value="1"/>
</dbReference>
<dbReference type="CDD" id="cd04301">
    <property type="entry name" value="NAT_SF"/>
    <property type="match status" value="1"/>
</dbReference>
<accession>A0ABQ4BAR1</accession>
<evidence type="ECO:0000313" key="5">
    <source>
        <dbReference type="Proteomes" id="UP000624709"/>
    </source>
</evidence>
<evidence type="ECO:0000259" key="3">
    <source>
        <dbReference type="PROSITE" id="PS51186"/>
    </source>
</evidence>
<dbReference type="InterPro" id="IPR000182">
    <property type="entry name" value="GNAT_dom"/>
</dbReference>
<proteinExistence type="predicted"/>
<evidence type="ECO:0000313" key="4">
    <source>
        <dbReference type="EMBL" id="GIE67801.1"/>
    </source>
</evidence>
<dbReference type="InterPro" id="IPR016181">
    <property type="entry name" value="Acyl_CoA_acyltransferase"/>
</dbReference>
<dbReference type="Gene3D" id="3.40.630.30">
    <property type="match status" value="1"/>
</dbReference>
<sequence length="139" mass="15367">MDAVADDEPFPAAELLEYQRDGRAWVVADATDRPVAYAIALWVDGLAHLEQVSVHPDHAGRRLGASLVEQVAAWARENGSPTLSLTTFAEVPWNGPYYRKLGFHPVSDSDLSPGLRAIRAEEAAHGLDEWPRLVMRRVL</sequence>
<dbReference type="PANTHER" id="PTHR43877">
    <property type="entry name" value="AMINOALKYLPHOSPHONATE N-ACETYLTRANSFERASE-RELATED-RELATED"/>
    <property type="match status" value="1"/>
</dbReference>
<dbReference type="EMBL" id="BOMS01000051">
    <property type="protein sequence ID" value="GIE67801.1"/>
    <property type="molecule type" value="Genomic_DNA"/>
</dbReference>
<dbReference type="PROSITE" id="PS51186">
    <property type="entry name" value="GNAT"/>
    <property type="match status" value="1"/>
</dbReference>
<name>A0ABQ4BAR1_9ACTN</name>
<gene>
    <name evidence="4" type="ORF">Apa02nite_039090</name>
</gene>
<organism evidence="4 5">
    <name type="scientific">Actinoplanes palleronii</name>
    <dbReference type="NCBI Taxonomy" id="113570"/>
    <lineage>
        <taxon>Bacteria</taxon>
        <taxon>Bacillati</taxon>
        <taxon>Actinomycetota</taxon>
        <taxon>Actinomycetes</taxon>
        <taxon>Micromonosporales</taxon>
        <taxon>Micromonosporaceae</taxon>
        <taxon>Actinoplanes</taxon>
    </lineage>
</organism>
<evidence type="ECO:0000256" key="1">
    <source>
        <dbReference type="ARBA" id="ARBA00022679"/>
    </source>
</evidence>
<dbReference type="Pfam" id="PF00583">
    <property type="entry name" value="Acetyltransf_1"/>
    <property type="match status" value="1"/>
</dbReference>
<feature type="domain" description="N-acetyltransferase" evidence="3">
    <location>
        <begin position="1"/>
        <end position="125"/>
    </location>
</feature>
<reference evidence="4 5" key="1">
    <citation type="submission" date="2021-01" db="EMBL/GenBank/DDBJ databases">
        <title>Whole genome shotgun sequence of Actinoplanes palleronii NBRC 14916.</title>
        <authorList>
            <person name="Komaki H."/>
            <person name="Tamura T."/>
        </authorList>
    </citation>
    <scope>NUCLEOTIDE SEQUENCE [LARGE SCALE GENOMIC DNA]</scope>
    <source>
        <strain evidence="4 5">NBRC 14916</strain>
    </source>
</reference>
<comment type="caution">
    <text evidence="4">The sequence shown here is derived from an EMBL/GenBank/DDBJ whole genome shotgun (WGS) entry which is preliminary data.</text>
</comment>
<evidence type="ECO:0000256" key="2">
    <source>
        <dbReference type="ARBA" id="ARBA00023315"/>
    </source>
</evidence>
<dbReference type="Proteomes" id="UP000624709">
    <property type="component" value="Unassembled WGS sequence"/>
</dbReference>
<keyword evidence="1" id="KW-0808">Transferase</keyword>
<protein>
    <submittedName>
        <fullName evidence="4">GCN5 family N-acetyltransferase</fullName>
    </submittedName>
</protein>
<keyword evidence="5" id="KW-1185">Reference proteome</keyword>